<evidence type="ECO:0000256" key="1">
    <source>
        <dbReference type="ARBA" id="ARBA00022737"/>
    </source>
</evidence>
<organism evidence="6 7">
    <name type="scientific">Aplysia californica</name>
    <name type="common">California sea hare</name>
    <dbReference type="NCBI Taxonomy" id="6500"/>
    <lineage>
        <taxon>Eukaryota</taxon>
        <taxon>Metazoa</taxon>
        <taxon>Spiralia</taxon>
        <taxon>Lophotrochozoa</taxon>
        <taxon>Mollusca</taxon>
        <taxon>Gastropoda</taxon>
        <taxon>Heterobranchia</taxon>
        <taxon>Euthyneura</taxon>
        <taxon>Tectipleura</taxon>
        <taxon>Aplysiida</taxon>
        <taxon>Aplysioidea</taxon>
        <taxon>Aplysiidae</taxon>
        <taxon>Aplysia</taxon>
    </lineage>
</organism>
<dbReference type="SUPFAM" id="SSF49854">
    <property type="entry name" value="Spermadhesin, CUB domain"/>
    <property type="match status" value="1"/>
</dbReference>
<keyword evidence="1" id="KW-0677">Repeat</keyword>
<keyword evidence="6" id="KW-1185">Reference proteome</keyword>
<protein>
    <submittedName>
        <fullName evidence="7">Cubilin</fullName>
    </submittedName>
</protein>
<evidence type="ECO:0000256" key="2">
    <source>
        <dbReference type="ARBA" id="ARBA00023157"/>
    </source>
</evidence>
<sequence length="302" mass="34131">MTSIPYLVLIMTCLAGLFWGASCEGAYSGNFLIENCNWRRRHFLNNLGAKVNVSIARFADHNLSRNLTCITNIYALEGYLRLKVSRFSLLGSSSCRTSSERLKIFHHGLQTNNYITWCGETYAEELYFKDTVVLEYNTGLHGEGDGFDIEVSRVGRPCGNVQTLAVTNKTRLLYSPLYPDPYPHRLDCYYRLLGPGKNLRIRSLSHDIEWDETCDYDVLQINQRKFCGSEIIDVLETAQSTDTSVTFSTDGSYAGAGYVLEYFNEQDLSVVCDGDTSLNPIDLQGGENSHFIELKIKQTGRR</sequence>
<evidence type="ECO:0000259" key="5">
    <source>
        <dbReference type="PROSITE" id="PS01180"/>
    </source>
</evidence>
<dbReference type="InterPro" id="IPR000859">
    <property type="entry name" value="CUB_dom"/>
</dbReference>
<dbReference type="PANTHER" id="PTHR24251">
    <property type="entry name" value="OVOCHYMASE-RELATED"/>
    <property type="match status" value="1"/>
</dbReference>
<evidence type="ECO:0000313" key="7">
    <source>
        <dbReference type="RefSeq" id="XP_012942353.1"/>
    </source>
</evidence>
<evidence type="ECO:0000256" key="4">
    <source>
        <dbReference type="SAM" id="SignalP"/>
    </source>
</evidence>
<keyword evidence="2" id="KW-1015">Disulfide bond</keyword>
<comment type="caution">
    <text evidence="3">Lacks conserved residue(s) required for the propagation of feature annotation.</text>
</comment>
<proteinExistence type="predicted"/>
<evidence type="ECO:0000256" key="3">
    <source>
        <dbReference type="PROSITE-ProRule" id="PRU00059"/>
    </source>
</evidence>
<feature type="chain" id="PRO_5046096651" evidence="4">
    <location>
        <begin position="24"/>
        <end position="302"/>
    </location>
</feature>
<dbReference type="GeneID" id="101862086"/>
<dbReference type="PROSITE" id="PS01180">
    <property type="entry name" value="CUB"/>
    <property type="match status" value="1"/>
</dbReference>
<dbReference type="SMART" id="SM00042">
    <property type="entry name" value="CUB"/>
    <property type="match status" value="1"/>
</dbReference>
<accession>A0ABM1A7I8</accession>
<dbReference type="CDD" id="cd00041">
    <property type="entry name" value="CUB"/>
    <property type="match status" value="1"/>
</dbReference>
<name>A0ABM1A7I8_APLCA</name>
<evidence type="ECO:0000313" key="6">
    <source>
        <dbReference type="Proteomes" id="UP000694888"/>
    </source>
</evidence>
<dbReference type="Proteomes" id="UP000694888">
    <property type="component" value="Unplaced"/>
</dbReference>
<feature type="signal peptide" evidence="4">
    <location>
        <begin position="1"/>
        <end position="23"/>
    </location>
</feature>
<dbReference type="Pfam" id="PF00431">
    <property type="entry name" value="CUB"/>
    <property type="match status" value="1"/>
</dbReference>
<keyword evidence="4" id="KW-0732">Signal</keyword>
<gene>
    <name evidence="7" type="primary">LOC101862086</name>
</gene>
<reference evidence="7" key="1">
    <citation type="submission" date="2025-08" db="UniProtKB">
        <authorList>
            <consortium name="RefSeq"/>
        </authorList>
    </citation>
    <scope>IDENTIFICATION</scope>
</reference>
<dbReference type="RefSeq" id="XP_012942353.1">
    <property type="nucleotide sequence ID" value="XM_013086899.1"/>
</dbReference>
<dbReference type="Gene3D" id="2.60.120.290">
    <property type="entry name" value="Spermadhesin, CUB domain"/>
    <property type="match status" value="2"/>
</dbReference>
<feature type="domain" description="CUB" evidence="5">
    <location>
        <begin position="158"/>
        <end position="265"/>
    </location>
</feature>
<dbReference type="InterPro" id="IPR035914">
    <property type="entry name" value="Sperma_CUB_dom_sf"/>
</dbReference>